<keyword evidence="7" id="KW-1185">Reference proteome</keyword>
<sequence length="368" mass="42365">MSVFLTNSSWNITNEAIKSLRRHNIDSVAGDINSPITNMFSRTKFVKYSPPSHEDFIENFYDVCLKNDVDVIFPMSDELAVQLSLNKSLLSEICEVPIADYENFSKTHDKFETYKMAKSLGVPVPQTFIFSDIHELSDFSKTASYPLIIKPRMGGGASRYLRIIKSKEELIKGYLDYLSMNCLPLVQEYIPGSSEQMYMVNILFDKKHNLSAYFMAKKIREYPPSGGITSCGTSISEPVLLEYAKKIFSALDWYGVAEIEFKLDLRTNEFNLIEINPRFWQYLKLPISCGVDFPFLLHEVSIGNEINLTSNYKHDIKYINILKDIPSCSSYLLKNNNKKEAIKKIVKSYDGKKVYSHKHLLHSIMWRL</sequence>
<keyword evidence="1" id="KW-0436">Ligase</keyword>
<dbReference type="RefSeq" id="WP_135388264.1">
    <property type="nucleotide sequence ID" value="NZ_PGGK01000001.1"/>
</dbReference>
<dbReference type="PANTHER" id="PTHR43585:SF2">
    <property type="entry name" value="ATP-GRASP ENZYME FSQD"/>
    <property type="match status" value="1"/>
</dbReference>
<reference evidence="6 7" key="1">
    <citation type="submission" date="2017-11" db="EMBL/GenBank/DDBJ databases">
        <title>Isolation and Characterization of Methanogenic Archaea from Saline Meromictic Lake at Siberia.</title>
        <authorList>
            <person name="Shen Y."/>
            <person name="Huang H.-H."/>
            <person name="Lai M.-C."/>
            <person name="Chen S.-C."/>
        </authorList>
    </citation>
    <scope>NUCLEOTIDE SEQUENCE [LARGE SCALE GENOMIC DNA]</scope>
    <source>
        <strain evidence="6 7">SY-01</strain>
    </source>
</reference>
<dbReference type="GO" id="GO:0046872">
    <property type="term" value="F:metal ion binding"/>
    <property type="evidence" value="ECO:0007669"/>
    <property type="project" value="InterPro"/>
</dbReference>
<dbReference type="OrthoDB" id="11959at2157"/>
<dbReference type="InterPro" id="IPR013815">
    <property type="entry name" value="ATP_grasp_subdomain_1"/>
</dbReference>
<feature type="domain" description="ATP-grasp" evidence="5">
    <location>
        <begin position="114"/>
        <end position="302"/>
    </location>
</feature>
<organism evidence="6 7">
    <name type="scientific">Methanolobus halotolerans</name>
    <dbReference type="NCBI Taxonomy" id="2052935"/>
    <lineage>
        <taxon>Archaea</taxon>
        <taxon>Methanobacteriati</taxon>
        <taxon>Methanobacteriota</taxon>
        <taxon>Stenosarchaea group</taxon>
        <taxon>Methanomicrobia</taxon>
        <taxon>Methanosarcinales</taxon>
        <taxon>Methanosarcinaceae</taxon>
        <taxon>Methanolobus</taxon>
    </lineage>
</organism>
<dbReference type="GO" id="GO:0016874">
    <property type="term" value="F:ligase activity"/>
    <property type="evidence" value="ECO:0007669"/>
    <property type="project" value="UniProtKB-KW"/>
</dbReference>
<evidence type="ECO:0000256" key="3">
    <source>
        <dbReference type="ARBA" id="ARBA00022840"/>
    </source>
</evidence>
<dbReference type="InterPro" id="IPR003806">
    <property type="entry name" value="ATP-grasp_PylC-type"/>
</dbReference>
<evidence type="ECO:0000256" key="4">
    <source>
        <dbReference type="PROSITE-ProRule" id="PRU00409"/>
    </source>
</evidence>
<dbReference type="PROSITE" id="PS50975">
    <property type="entry name" value="ATP_GRASP"/>
    <property type="match status" value="1"/>
</dbReference>
<dbReference type="InterPro" id="IPR052032">
    <property type="entry name" value="ATP-dep_AA_Ligase"/>
</dbReference>
<dbReference type="Gene3D" id="3.30.470.20">
    <property type="entry name" value="ATP-grasp fold, B domain"/>
    <property type="match status" value="1"/>
</dbReference>
<evidence type="ECO:0000313" key="7">
    <source>
        <dbReference type="Proteomes" id="UP000297295"/>
    </source>
</evidence>
<dbReference type="GO" id="GO:0005524">
    <property type="term" value="F:ATP binding"/>
    <property type="evidence" value="ECO:0007669"/>
    <property type="project" value="UniProtKB-UniRule"/>
</dbReference>
<protein>
    <recommendedName>
        <fullName evidence="5">ATP-grasp domain-containing protein</fullName>
    </recommendedName>
</protein>
<evidence type="ECO:0000259" key="5">
    <source>
        <dbReference type="PROSITE" id="PS50975"/>
    </source>
</evidence>
<dbReference type="Pfam" id="PF02655">
    <property type="entry name" value="ATP-grasp_3"/>
    <property type="match status" value="1"/>
</dbReference>
<evidence type="ECO:0000313" key="6">
    <source>
        <dbReference type="EMBL" id="TGC11559.1"/>
    </source>
</evidence>
<name>A0A4E0Q2W0_9EURY</name>
<keyword evidence="3 4" id="KW-0067">ATP-binding</keyword>
<gene>
    <name evidence="6" type="ORF">CUN85_01450</name>
</gene>
<dbReference type="InterPro" id="IPR011761">
    <property type="entry name" value="ATP-grasp"/>
</dbReference>
<accession>A0A4E0Q2W0</accession>
<dbReference type="Gene3D" id="3.30.1490.20">
    <property type="entry name" value="ATP-grasp fold, A domain"/>
    <property type="match status" value="1"/>
</dbReference>
<dbReference type="AlphaFoldDB" id="A0A4E0Q2W0"/>
<keyword evidence="2 4" id="KW-0547">Nucleotide-binding</keyword>
<dbReference type="SUPFAM" id="SSF56059">
    <property type="entry name" value="Glutathione synthetase ATP-binding domain-like"/>
    <property type="match status" value="1"/>
</dbReference>
<evidence type="ECO:0000256" key="2">
    <source>
        <dbReference type="ARBA" id="ARBA00022741"/>
    </source>
</evidence>
<evidence type="ECO:0000256" key="1">
    <source>
        <dbReference type="ARBA" id="ARBA00022598"/>
    </source>
</evidence>
<dbReference type="EMBL" id="PGGK01000001">
    <property type="protein sequence ID" value="TGC11559.1"/>
    <property type="molecule type" value="Genomic_DNA"/>
</dbReference>
<dbReference type="PANTHER" id="PTHR43585">
    <property type="entry name" value="FUMIPYRROLE BIOSYNTHESIS PROTEIN C"/>
    <property type="match status" value="1"/>
</dbReference>
<proteinExistence type="predicted"/>
<dbReference type="Proteomes" id="UP000297295">
    <property type="component" value="Unassembled WGS sequence"/>
</dbReference>
<comment type="caution">
    <text evidence="6">The sequence shown here is derived from an EMBL/GenBank/DDBJ whole genome shotgun (WGS) entry which is preliminary data.</text>
</comment>
<dbReference type="Gene3D" id="3.40.50.20">
    <property type="match status" value="1"/>
</dbReference>